<comment type="caution">
    <text evidence="1">The sequence shown here is derived from an EMBL/GenBank/DDBJ whole genome shotgun (WGS) entry which is preliminary data.</text>
</comment>
<reference evidence="1 2" key="1">
    <citation type="submission" date="2015-11" db="EMBL/GenBank/DDBJ databases">
        <title>Evidence for parallel genomic evolution in an endosymbiosis of termite gut flagellates.</title>
        <authorList>
            <person name="Zheng H."/>
        </authorList>
    </citation>
    <scope>NUCLEOTIDE SEQUENCE [LARGE SCALE GENOMIC DNA]</scope>
    <source>
        <strain evidence="1 2">CET450</strain>
    </source>
</reference>
<dbReference type="EMBL" id="LNVX01000475">
    <property type="protein sequence ID" value="OEG70092.1"/>
    <property type="molecule type" value="Genomic_DNA"/>
</dbReference>
<proteinExistence type="predicted"/>
<protein>
    <submittedName>
        <fullName evidence="1">Uncharacterized protein</fullName>
    </submittedName>
</protein>
<evidence type="ECO:0000313" key="1">
    <source>
        <dbReference type="EMBL" id="OEG70092.1"/>
    </source>
</evidence>
<accession>A0A1E5IHX7</accession>
<dbReference type="Proteomes" id="UP000095237">
    <property type="component" value="Unassembled WGS sequence"/>
</dbReference>
<evidence type="ECO:0000313" key="2">
    <source>
        <dbReference type="Proteomes" id="UP000095237"/>
    </source>
</evidence>
<dbReference type="AlphaFoldDB" id="A0A1E5IHX7"/>
<name>A0A1E5IHX7_ENDTX</name>
<sequence>MGIRTSFILHKRLVSGNAVIKGAYSDWGGPPNGPINEAKKEGTTLSDVIGDCLEKKYGSGKGKVYKPKCDENALNDGIDK</sequence>
<keyword evidence="2" id="KW-1185">Reference proteome</keyword>
<gene>
    <name evidence="1" type="ORF">ATZ36_06245</name>
</gene>
<organism evidence="1 2">
    <name type="scientific">Endomicrobium trichonymphae</name>
    <dbReference type="NCBI Taxonomy" id="1408204"/>
    <lineage>
        <taxon>Bacteria</taxon>
        <taxon>Pseudomonadati</taxon>
        <taxon>Elusimicrobiota</taxon>
        <taxon>Endomicrobiia</taxon>
        <taxon>Endomicrobiales</taxon>
        <taxon>Endomicrobiaceae</taxon>
        <taxon>Candidatus Endomicrobiellum</taxon>
    </lineage>
</organism>